<dbReference type="InterPro" id="IPR003658">
    <property type="entry name" value="Anti-sigma_ant"/>
</dbReference>
<feature type="domain" description="STAS" evidence="3">
    <location>
        <begin position="33"/>
        <end position="130"/>
    </location>
</feature>
<dbReference type="NCBIfam" id="TIGR00377">
    <property type="entry name" value="ant_ant_sig"/>
    <property type="match status" value="1"/>
</dbReference>
<name>A0A4R2Q453_9PSEU</name>
<comment type="similarity">
    <text evidence="1 2">Belongs to the anti-sigma-factor antagonist family.</text>
</comment>
<evidence type="ECO:0000313" key="5">
    <source>
        <dbReference type="Proteomes" id="UP000294911"/>
    </source>
</evidence>
<evidence type="ECO:0000256" key="2">
    <source>
        <dbReference type="RuleBase" id="RU003749"/>
    </source>
</evidence>
<dbReference type="OrthoDB" id="5194587at2"/>
<dbReference type="AlphaFoldDB" id="A0A4R2Q453"/>
<dbReference type="Proteomes" id="UP000294911">
    <property type="component" value="Unassembled WGS sequence"/>
</dbReference>
<dbReference type="Gene3D" id="3.30.750.24">
    <property type="entry name" value="STAS domain"/>
    <property type="match status" value="1"/>
</dbReference>
<dbReference type="EMBL" id="SLXQ01000023">
    <property type="protein sequence ID" value="TCP42654.1"/>
    <property type="molecule type" value="Genomic_DNA"/>
</dbReference>
<gene>
    <name evidence="4" type="ORF">EV191_12354</name>
</gene>
<organism evidence="4 5">
    <name type="scientific">Tamaricihabitans halophyticus</name>
    <dbReference type="NCBI Taxonomy" id="1262583"/>
    <lineage>
        <taxon>Bacteria</taxon>
        <taxon>Bacillati</taxon>
        <taxon>Actinomycetota</taxon>
        <taxon>Actinomycetes</taxon>
        <taxon>Pseudonocardiales</taxon>
        <taxon>Pseudonocardiaceae</taxon>
        <taxon>Tamaricihabitans</taxon>
    </lineage>
</organism>
<accession>A0A4R2Q453</accession>
<dbReference type="CDD" id="cd07043">
    <property type="entry name" value="STAS_anti-anti-sigma_factors"/>
    <property type="match status" value="1"/>
</dbReference>
<dbReference type="PROSITE" id="PS50801">
    <property type="entry name" value="STAS"/>
    <property type="match status" value="1"/>
</dbReference>
<proteinExistence type="inferred from homology"/>
<evidence type="ECO:0000259" key="3">
    <source>
        <dbReference type="PROSITE" id="PS50801"/>
    </source>
</evidence>
<dbReference type="GO" id="GO:0043856">
    <property type="term" value="F:anti-sigma factor antagonist activity"/>
    <property type="evidence" value="ECO:0007669"/>
    <property type="project" value="InterPro"/>
</dbReference>
<comment type="caution">
    <text evidence="4">The sequence shown here is derived from an EMBL/GenBank/DDBJ whole genome shotgun (WGS) entry which is preliminary data.</text>
</comment>
<sequence length="136" mass="14724">MDMQNSSHPGPSSSGLYELFHCERESLDTRTAVVTVSGEVDLTSELELRSQIDAALAERPIAMVIDLSLVSFLASCGLTALLQAKQQAHEQETRIAIVANDRRVVRPLEATGVDQLLSVYSSRADALRDIAPGDTN</sequence>
<evidence type="ECO:0000256" key="1">
    <source>
        <dbReference type="ARBA" id="ARBA00009013"/>
    </source>
</evidence>
<keyword evidence="5" id="KW-1185">Reference proteome</keyword>
<protein>
    <recommendedName>
        <fullName evidence="2">Anti-sigma factor antagonist</fullName>
    </recommendedName>
</protein>
<dbReference type="PANTHER" id="PTHR33495:SF2">
    <property type="entry name" value="ANTI-SIGMA FACTOR ANTAGONIST TM_1081-RELATED"/>
    <property type="match status" value="1"/>
</dbReference>
<reference evidence="4 5" key="1">
    <citation type="submission" date="2019-03" db="EMBL/GenBank/DDBJ databases">
        <title>Genomic Encyclopedia of Type Strains, Phase IV (KMG-IV): sequencing the most valuable type-strain genomes for metagenomic binning, comparative biology and taxonomic classification.</title>
        <authorList>
            <person name="Goeker M."/>
        </authorList>
    </citation>
    <scope>NUCLEOTIDE SEQUENCE [LARGE SCALE GENOMIC DNA]</scope>
    <source>
        <strain evidence="4 5">DSM 45765</strain>
    </source>
</reference>
<dbReference type="InterPro" id="IPR002645">
    <property type="entry name" value="STAS_dom"/>
</dbReference>
<dbReference type="PANTHER" id="PTHR33495">
    <property type="entry name" value="ANTI-SIGMA FACTOR ANTAGONIST TM_1081-RELATED-RELATED"/>
    <property type="match status" value="1"/>
</dbReference>
<dbReference type="Pfam" id="PF01740">
    <property type="entry name" value="STAS"/>
    <property type="match status" value="1"/>
</dbReference>
<evidence type="ECO:0000313" key="4">
    <source>
        <dbReference type="EMBL" id="TCP42654.1"/>
    </source>
</evidence>
<dbReference type="SUPFAM" id="SSF52091">
    <property type="entry name" value="SpoIIaa-like"/>
    <property type="match status" value="1"/>
</dbReference>
<dbReference type="InterPro" id="IPR036513">
    <property type="entry name" value="STAS_dom_sf"/>
</dbReference>